<feature type="active site" description="Proton donor" evidence="6">
    <location>
        <position position="125"/>
    </location>
</feature>
<dbReference type="PANTHER" id="PTHR11717">
    <property type="entry name" value="LOW MOLECULAR WEIGHT PROTEIN TYROSINE PHOSPHATASE"/>
    <property type="match status" value="1"/>
</dbReference>
<feature type="domain" description="Phosphotyrosine protein phosphatase I" evidence="7">
    <location>
        <begin position="2"/>
        <end position="149"/>
    </location>
</feature>
<feature type="active site" evidence="6">
    <location>
        <position position="14"/>
    </location>
</feature>
<dbReference type="PRINTS" id="PR00719">
    <property type="entry name" value="LMWPTPASE"/>
</dbReference>
<dbReference type="EC" id="3.1.3.48" evidence="2"/>
<dbReference type="InterPro" id="IPR023485">
    <property type="entry name" value="Ptyr_pPase"/>
</dbReference>
<keyword evidence="4" id="KW-0904">Protein phosphatase</keyword>
<dbReference type="CDD" id="cd16343">
    <property type="entry name" value="LMWPTP"/>
    <property type="match status" value="1"/>
</dbReference>
<dbReference type="eggNOG" id="COG0394">
    <property type="taxonomic scope" value="Bacteria"/>
</dbReference>
<evidence type="ECO:0000256" key="3">
    <source>
        <dbReference type="ARBA" id="ARBA00022801"/>
    </source>
</evidence>
<dbReference type="SUPFAM" id="SSF52788">
    <property type="entry name" value="Phosphotyrosine protein phosphatases I"/>
    <property type="match status" value="1"/>
</dbReference>
<comment type="catalytic activity">
    <reaction evidence="5">
        <text>O-phospho-L-tyrosyl-[protein] + H2O = L-tyrosyl-[protein] + phosphate</text>
        <dbReference type="Rhea" id="RHEA:10684"/>
        <dbReference type="Rhea" id="RHEA-COMP:10136"/>
        <dbReference type="Rhea" id="RHEA-COMP:20101"/>
        <dbReference type="ChEBI" id="CHEBI:15377"/>
        <dbReference type="ChEBI" id="CHEBI:43474"/>
        <dbReference type="ChEBI" id="CHEBI:46858"/>
        <dbReference type="ChEBI" id="CHEBI:61978"/>
        <dbReference type="EC" id="3.1.3.48"/>
    </reaction>
</comment>
<evidence type="ECO:0000256" key="6">
    <source>
        <dbReference type="PIRSR" id="PIRSR617867-1"/>
    </source>
</evidence>
<keyword evidence="3" id="KW-0378">Hydrolase</keyword>
<dbReference type="GO" id="GO:0004725">
    <property type="term" value="F:protein tyrosine phosphatase activity"/>
    <property type="evidence" value="ECO:0007669"/>
    <property type="project" value="UniProtKB-EC"/>
</dbReference>
<dbReference type="OrthoDB" id="9784339at2"/>
<dbReference type="RefSeq" id="WP_035168681.1">
    <property type="nucleotide sequence ID" value="NZ_CP018906.1"/>
</dbReference>
<sequence length="154" mass="17562">MTNILFVCLGNICRSQMAETMFKQMVEDQSMTGEINVESAGTSSYEQGNPPHPGAVAELAKYGMSMAGQVSRPVNQDDFKWADLIIGMDSQNIQSLKKMAPEEDQSKIHLCLDILSDQKGEDIPDPWYDHRFDRTYKQLSEALPEWMNYIKQRH</sequence>
<dbReference type="Gene3D" id="3.40.50.2300">
    <property type="match status" value="1"/>
</dbReference>
<dbReference type="InterPro" id="IPR017867">
    <property type="entry name" value="Tyr_phospatase_low_mol_wt"/>
</dbReference>
<accession>A0A1S6QJF9</accession>
<evidence type="ECO:0000256" key="5">
    <source>
        <dbReference type="ARBA" id="ARBA00051722"/>
    </source>
</evidence>
<dbReference type="InterPro" id="IPR036196">
    <property type="entry name" value="Ptyr_pPase_sf"/>
</dbReference>
<protein>
    <recommendedName>
        <fullName evidence="2">protein-tyrosine-phosphatase</fullName>
        <ecNumber evidence="2">3.1.3.48</ecNumber>
    </recommendedName>
</protein>
<dbReference type="PANTHER" id="PTHR11717:SF7">
    <property type="entry name" value="LOW MOLECULAR WEIGHT PHOSPHOTYROSINE PROTEIN PHOSPHATASE"/>
    <property type="match status" value="1"/>
</dbReference>
<proteinExistence type="inferred from homology"/>
<dbReference type="AlphaFoldDB" id="A0A1S6QJF9"/>
<evidence type="ECO:0000256" key="2">
    <source>
        <dbReference type="ARBA" id="ARBA00013064"/>
    </source>
</evidence>
<gene>
    <name evidence="8" type="ORF">PL11_007215</name>
</gene>
<evidence type="ECO:0000259" key="7">
    <source>
        <dbReference type="SMART" id="SM00226"/>
    </source>
</evidence>
<organism evidence="8 9">
    <name type="scientific">Lentilactobacillus curieae</name>
    <dbReference type="NCBI Taxonomy" id="1138822"/>
    <lineage>
        <taxon>Bacteria</taxon>
        <taxon>Bacillati</taxon>
        <taxon>Bacillota</taxon>
        <taxon>Bacilli</taxon>
        <taxon>Lactobacillales</taxon>
        <taxon>Lactobacillaceae</taxon>
        <taxon>Lentilactobacillus</taxon>
    </lineage>
</organism>
<comment type="similarity">
    <text evidence="1">Belongs to the low molecular weight phosphotyrosine protein phosphatase family.</text>
</comment>
<evidence type="ECO:0000313" key="9">
    <source>
        <dbReference type="Proteomes" id="UP000030361"/>
    </source>
</evidence>
<dbReference type="Pfam" id="PF01451">
    <property type="entry name" value="LMWPc"/>
    <property type="match status" value="1"/>
</dbReference>
<reference evidence="8 9" key="1">
    <citation type="journal article" date="2015" name="Genome Announc.">
        <title>Genome Sequence of Lactobacillus curieae CCTCC M 2011381T, a Novel Producer of Gamma-aminobutyric Acid.</title>
        <authorList>
            <person name="Wang Y."/>
            <person name="Wang Y."/>
            <person name="Lang C."/>
            <person name="Wei D."/>
            <person name="Xu P."/>
            <person name="Xie J."/>
        </authorList>
    </citation>
    <scope>NUCLEOTIDE SEQUENCE [LARGE SCALE GENOMIC DNA]</scope>
    <source>
        <strain evidence="8 9">CCTCC M 2011381</strain>
    </source>
</reference>
<feature type="active site" description="Nucleophile" evidence="6">
    <location>
        <position position="8"/>
    </location>
</feature>
<dbReference type="InterPro" id="IPR050438">
    <property type="entry name" value="LMW_PTPase"/>
</dbReference>
<dbReference type="Proteomes" id="UP000030361">
    <property type="component" value="Chromosome"/>
</dbReference>
<name>A0A1S6QJF9_9LACO</name>
<dbReference type="EMBL" id="CP018906">
    <property type="protein sequence ID" value="AQW21723.1"/>
    <property type="molecule type" value="Genomic_DNA"/>
</dbReference>
<evidence type="ECO:0000313" key="8">
    <source>
        <dbReference type="EMBL" id="AQW21723.1"/>
    </source>
</evidence>
<dbReference type="KEGG" id="lcu:PL11_007215"/>
<dbReference type="SMART" id="SM00226">
    <property type="entry name" value="LMWPc"/>
    <property type="match status" value="1"/>
</dbReference>
<keyword evidence="9" id="KW-1185">Reference proteome</keyword>
<evidence type="ECO:0000256" key="1">
    <source>
        <dbReference type="ARBA" id="ARBA00011063"/>
    </source>
</evidence>
<evidence type="ECO:0000256" key="4">
    <source>
        <dbReference type="ARBA" id="ARBA00022912"/>
    </source>
</evidence>